<gene>
    <name evidence="1" type="ORF">GCM10009765_31420</name>
</gene>
<sequence>MRHASRWTVLAVVGILVLTVAFFAGTLVRSALQRPSNVVRAVPKPTASPSPPFVGWAARPPGFSTTKQPMPLVGPMFDPTQDLAVRGDLGLPFAFRLPKGWACVPLTTDATYGIRSDCVDGGAASFKIQLRVMARDCRGGCPTAVRQQLTANWPGLWAPPTGTDWTAVGASASYAQVTATGRYHLWASLFTISNGTQGRMQVAVAVDGPVTDTRLTQQIVNDIRTQAGP</sequence>
<evidence type="ECO:0000313" key="2">
    <source>
        <dbReference type="Proteomes" id="UP001500618"/>
    </source>
</evidence>
<organism evidence="1 2">
    <name type="scientific">Fodinicola feengrottensis</name>
    <dbReference type="NCBI Taxonomy" id="435914"/>
    <lineage>
        <taxon>Bacteria</taxon>
        <taxon>Bacillati</taxon>
        <taxon>Actinomycetota</taxon>
        <taxon>Actinomycetes</taxon>
        <taxon>Mycobacteriales</taxon>
        <taxon>Fodinicola</taxon>
    </lineage>
</organism>
<dbReference type="EMBL" id="BAAANY010000009">
    <property type="protein sequence ID" value="GAA1679930.1"/>
    <property type="molecule type" value="Genomic_DNA"/>
</dbReference>
<keyword evidence="2" id="KW-1185">Reference proteome</keyword>
<proteinExistence type="predicted"/>
<comment type="caution">
    <text evidence="1">The sequence shown here is derived from an EMBL/GenBank/DDBJ whole genome shotgun (WGS) entry which is preliminary data.</text>
</comment>
<name>A0ABP4SZU6_9ACTN</name>
<reference evidence="2" key="1">
    <citation type="journal article" date="2019" name="Int. J. Syst. Evol. Microbiol.">
        <title>The Global Catalogue of Microorganisms (GCM) 10K type strain sequencing project: providing services to taxonomists for standard genome sequencing and annotation.</title>
        <authorList>
            <consortium name="The Broad Institute Genomics Platform"/>
            <consortium name="The Broad Institute Genome Sequencing Center for Infectious Disease"/>
            <person name="Wu L."/>
            <person name="Ma J."/>
        </authorList>
    </citation>
    <scope>NUCLEOTIDE SEQUENCE [LARGE SCALE GENOMIC DNA]</scope>
    <source>
        <strain evidence="2">JCM 14718</strain>
    </source>
</reference>
<dbReference type="RefSeq" id="WP_344310977.1">
    <property type="nucleotide sequence ID" value="NZ_BAAANY010000009.1"/>
</dbReference>
<dbReference type="Proteomes" id="UP001500618">
    <property type="component" value="Unassembled WGS sequence"/>
</dbReference>
<accession>A0ABP4SZU6</accession>
<evidence type="ECO:0000313" key="1">
    <source>
        <dbReference type="EMBL" id="GAA1679930.1"/>
    </source>
</evidence>
<protein>
    <submittedName>
        <fullName evidence="1">Uncharacterized protein</fullName>
    </submittedName>
</protein>